<dbReference type="AlphaFoldDB" id="A0AAD5XNG4"/>
<keyword evidence="4" id="KW-1185">Reference proteome</keyword>
<evidence type="ECO:0000256" key="1">
    <source>
        <dbReference type="SAM" id="MobiDB-lite"/>
    </source>
</evidence>
<dbReference type="InterPro" id="IPR007652">
    <property type="entry name" value="A1-4-GlycosylTfrase_dom"/>
</dbReference>
<accession>A0AAD5XNG4</accession>
<protein>
    <recommendedName>
        <fullName evidence="2">Alpha 1,4-glycosyltransferase domain-containing protein</fullName>
    </recommendedName>
</protein>
<name>A0AAD5XNG4_9FUNG</name>
<feature type="domain" description="Alpha 1,4-glycosyltransferase" evidence="2">
    <location>
        <begin position="192"/>
        <end position="267"/>
    </location>
</feature>
<dbReference type="Proteomes" id="UP001212152">
    <property type="component" value="Unassembled WGS sequence"/>
</dbReference>
<evidence type="ECO:0000313" key="3">
    <source>
        <dbReference type="EMBL" id="KAJ3175232.1"/>
    </source>
</evidence>
<gene>
    <name evidence="3" type="ORF">HDU87_006314</name>
</gene>
<sequence>MFQRNCQKTCVQLGILPAPEIKRSASAPNAPAPKAPWGPGETPAGAEQSKPLPPAAAVAPAEVPSAVAVAPAGIPSAVAVSPAVGNNIDDPLLANLKEEEAHPSWNDPTWKVAPEIEDLDAIVAPSDMPASVGQHPPDLLSLSLPPPDPATAQRLRARYVSEHRRDAAYWQSFGFYYEDFRDRSLLYEAPFCENISVFHPARFYPVHFTTGAVLADMWDRQCDRLADIKKQSVGLHWWNKIAGTTALAKESLLAVIMVTQCPGVVEAYGLEALHIV</sequence>
<reference evidence="3" key="1">
    <citation type="submission" date="2020-05" db="EMBL/GenBank/DDBJ databases">
        <title>Phylogenomic resolution of chytrid fungi.</title>
        <authorList>
            <person name="Stajich J.E."/>
            <person name="Amses K."/>
            <person name="Simmons R."/>
            <person name="Seto K."/>
            <person name="Myers J."/>
            <person name="Bonds A."/>
            <person name="Quandt C.A."/>
            <person name="Barry K."/>
            <person name="Liu P."/>
            <person name="Grigoriev I."/>
            <person name="Longcore J.E."/>
            <person name="James T.Y."/>
        </authorList>
    </citation>
    <scope>NUCLEOTIDE SEQUENCE</scope>
    <source>
        <strain evidence="3">JEL0379</strain>
    </source>
</reference>
<feature type="region of interest" description="Disordered" evidence="1">
    <location>
        <begin position="21"/>
        <end position="59"/>
    </location>
</feature>
<proteinExistence type="predicted"/>
<comment type="caution">
    <text evidence="3">The sequence shown here is derived from an EMBL/GenBank/DDBJ whole genome shotgun (WGS) entry which is preliminary data.</text>
</comment>
<dbReference type="Pfam" id="PF04572">
    <property type="entry name" value="Gb3_synth"/>
    <property type="match status" value="1"/>
</dbReference>
<evidence type="ECO:0000259" key="2">
    <source>
        <dbReference type="Pfam" id="PF04572"/>
    </source>
</evidence>
<dbReference type="EMBL" id="JADGJQ010000054">
    <property type="protein sequence ID" value="KAJ3175232.1"/>
    <property type="molecule type" value="Genomic_DNA"/>
</dbReference>
<organism evidence="3 4">
    <name type="scientific">Geranomyces variabilis</name>
    <dbReference type="NCBI Taxonomy" id="109894"/>
    <lineage>
        <taxon>Eukaryota</taxon>
        <taxon>Fungi</taxon>
        <taxon>Fungi incertae sedis</taxon>
        <taxon>Chytridiomycota</taxon>
        <taxon>Chytridiomycota incertae sedis</taxon>
        <taxon>Chytridiomycetes</taxon>
        <taxon>Spizellomycetales</taxon>
        <taxon>Powellomycetaceae</taxon>
        <taxon>Geranomyces</taxon>
    </lineage>
</organism>
<evidence type="ECO:0000313" key="4">
    <source>
        <dbReference type="Proteomes" id="UP001212152"/>
    </source>
</evidence>